<dbReference type="InterPro" id="IPR004843">
    <property type="entry name" value="Calcineurin-like_PHP"/>
</dbReference>
<keyword evidence="2" id="KW-0997">Cell inner membrane</keyword>
<keyword evidence="8" id="KW-1185">Reference proteome</keyword>
<evidence type="ECO:0000256" key="1">
    <source>
        <dbReference type="ARBA" id="ARBA00022475"/>
    </source>
</evidence>
<proteinExistence type="predicted"/>
<name>A0A8J3DC58_9BACT</name>
<keyword evidence="1" id="KW-1003">Cell membrane</keyword>
<dbReference type="Gene3D" id="3.60.21.10">
    <property type="match status" value="1"/>
</dbReference>
<dbReference type="SUPFAM" id="SSF56300">
    <property type="entry name" value="Metallo-dependent phosphatases"/>
    <property type="match status" value="1"/>
</dbReference>
<evidence type="ECO:0000256" key="2">
    <source>
        <dbReference type="ARBA" id="ARBA00022519"/>
    </source>
</evidence>
<dbReference type="PANTHER" id="PTHR34990">
    <property type="entry name" value="UDP-2,3-DIACYLGLUCOSAMINE HYDROLASE-RELATED"/>
    <property type="match status" value="1"/>
</dbReference>
<dbReference type="InterPro" id="IPR029052">
    <property type="entry name" value="Metallo-depent_PP-like"/>
</dbReference>
<evidence type="ECO:0000313" key="8">
    <source>
        <dbReference type="Proteomes" id="UP000642829"/>
    </source>
</evidence>
<dbReference type="CDD" id="cd07398">
    <property type="entry name" value="MPP_YbbF-LpxH"/>
    <property type="match status" value="1"/>
</dbReference>
<feature type="domain" description="Calcineurin-like phosphoesterase" evidence="6">
    <location>
        <begin position="9"/>
        <end position="209"/>
    </location>
</feature>
<accession>A0A8J3DC58</accession>
<dbReference type="AlphaFoldDB" id="A0A8J3DC58"/>
<evidence type="ECO:0000256" key="5">
    <source>
        <dbReference type="ARBA" id="ARBA00023211"/>
    </source>
</evidence>
<comment type="caution">
    <text evidence="7">The sequence shown here is derived from an EMBL/GenBank/DDBJ whole genome shotgun (WGS) entry which is preliminary data.</text>
</comment>
<evidence type="ECO:0000256" key="3">
    <source>
        <dbReference type="ARBA" id="ARBA00022723"/>
    </source>
</evidence>
<dbReference type="GO" id="GO:0046872">
    <property type="term" value="F:metal ion binding"/>
    <property type="evidence" value="ECO:0007669"/>
    <property type="project" value="UniProtKB-KW"/>
</dbReference>
<reference evidence="7" key="2">
    <citation type="submission" date="2020-09" db="EMBL/GenBank/DDBJ databases">
        <authorList>
            <person name="Sun Q."/>
            <person name="Kim S."/>
        </authorList>
    </citation>
    <scope>NUCLEOTIDE SEQUENCE</scope>
    <source>
        <strain evidence="7">KCTC 12870</strain>
    </source>
</reference>
<evidence type="ECO:0000313" key="7">
    <source>
        <dbReference type="EMBL" id="GHC03310.1"/>
    </source>
</evidence>
<keyword evidence="5" id="KW-0464">Manganese</keyword>
<dbReference type="Proteomes" id="UP000642829">
    <property type="component" value="Unassembled WGS sequence"/>
</dbReference>
<gene>
    <name evidence="7" type="ORF">GCM10007047_19850</name>
</gene>
<protein>
    <submittedName>
        <fullName evidence="7">UDP-2,3-diacylglucosamine hydrolase</fullName>
    </submittedName>
</protein>
<dbReference type="GO" id="GO:0009245">
    <property type="term" value="P:lipid A biosynthetic process"/>
    <property type="evidence" value="ECO:0007669"/>
    <property type="project" value="TreeGrafter"/>
</dbReference>
<dbReference type="PANTHER" id="PTHR34990:SF2">
    <property type="entry name" value="BLL8164 PROTEIN"/>
    <property type="match status" value="1"/>
</dbReference>
<keyword evidence="4" id="KW-0472">Membrane</keyword>
<evidence type="ECO:0000256" key="4">
    <source>
        <dbReference type="ARBA" id="ARBA00023136"/>
    </source>
</evidence>
<organism evidence="7 8">
    <name type="scientific">Cerasicoccus arenae</name>
    <dbReference type="NCBI Taxonomy" id="424488"/>
    <lineage>
        <taxon>Bacteria</taxon>
        <taxon>Pseudomonadati</taxon>
        <taxon>Verrucomicrobiota</taxon>
        <taxon>Opitutia</taxon>
        <taxon>Puniceicoccales</taxon>
        <taxon>Cerasicoccaceae</taxon>
        <taxon>Cerasicoccus</taxon>
    </lineage>
</organism>
<dbReference type="EMBL" id="BMXG01000011">
    <property type="protein sequence ID" value="GHC03310.1"/>
    <property type="molecule type" value="Genomic_DNA"/>
</dbReference>
<keyword evidence="7" id="KW-0378">Hydrolase</keyword>
<dbReference type="RefSeq" id="WP_189514637.1">
    <property type="nucleotide sequence ID" value="NZ_BMXG01000011.1"/>
</dbReference>
<dbReference type="GO" id="GO:0008758">
    <property type="term" value="F:UDP-2,3-diacylglucosamine hydrolase activity"/>
    <property type="evidence" value="ECO:0007669"/>
    <property type="project" value="TreeGrafter"/>
</dbReference>
<reference evidence="7" key="1">
    <citation type="journal article" date="2014" name="Int. J. Syst. Evol. Microbiol.">
        <title>Complete genome sequence of Corynebacterium casei LMG S-19264T (=DSM 44701T), isolated from a smear-ripened cheese.</title>
        <authorList>
            <consortium name="US DOE Joint Genome Institute (JGI-PGF)"/>
            <person name="Walter F."/>
            <person name="Albersmeier A."/>
            <person name="Kalinowski J."/>
            <person name="Ruckert C."/>
        </authorList>
    </citation>
    <scope>NUCLEOTIDE SEQUENCE</scope>
    <source>
        <strain evidence="7">KCTC 12870</strain>
    </source>
</reference>
<dbReference type="Pfam" id="PF00149">
    <property type="entry name" value="Metallophos"/>
    <property type="match status" value="1"/>
</dbReference>
<dbReference type="GO" id="GO:0016020">
    <property type="term" value="C:membrane"/>
    <property type="evidence" value="ECO:0007669"/>
    <property type="project" value="GOC"/>
</dbReference>
<keyword evidence="3" id="KW-0479">Metal-binding</keyword>
<dbReference type="InterPro" id="IPR043461">
    <property type="entry name" value="LpxH-like"/>
</dbReference>
<evidence type="ECO:0000259" key="6">
    <source>
        <dbReference type="Pfam" id="PF00149"/>
    </source>
</evidence>
<sequence length="298" mass="34349">MKKPVLKFKTIVLSDVHLGTADCKDEEVNFFLKHTRCDKLILNGDIVDGWSLKRKLHWEKSHTWFIRRVLKIAEKRKSEVIYLRGNHDDFLAGYLPLMFDRLQIVEEYVHHGKKGDYLVVHGDCFDAVTTHSKFISIAGDIGYQQLLRINRLYNKWRAMRGKEYYSLSKAIKAKVKQAVNHICDFEQHLQALAAKRGCVGIICGHIHTPEDKMIGDTHYLNSGDWVESLTALVEDKEGNWEVLEYGEFCIRLHEQAAIRQLETPLPPVRNGEAVAVAQEDSNVIWLDELDEEELTAHS</sequence>